<reference evidence="1" key="1">
    <citation type="submission" date="2021-02" db="EMBL/GenBank/DDBJ databases">
        <authorList>
            <person name="Dougan E. K."/>
            <person name="Rhodes N."/>
            <person name="Thang M."/>
            <person name="Chan C."/>
        </authorList>
    </citation>
    <scope>NUCLEOTIDE SEQUENCE</scope>
</reference>
<dbReference type="OrthoDB" id="447178at2759"/>
<dbReference type="AlphaFoldDB" id="A0A812VBZ1"/>
<dbReference type="Proteomes" id="UP000649617">
    <property type="component" value="Unassembled WGS sequence"/>
</dbReference>
<evidence type="ECO:0000313" key="1">
    <source>
        <dbReference type="EMBL" id="CAE7609035.1"/>
    </source>
</evidence>
<name>A0A812VBZ1_SYMPI</name>
<gene>
    <name evidence="1" type="ORF">SPIL2461_LOCUS16078</name>
</gene>
<proteinExistence type="predicted"/>
<comment type="caution">
    <text evidence="1">The sequence shown here is derived from an EMBL/GenBank/DDBJ whole genome shotgun (WGS) entry which is preliminary data.</text>
</comment>
<dbReference type="EMBL" id="CAJNIZ010040913">
    <property type="protein sequence ID" value="CAE7609035.1"/>
    <property type="molecule type" value="Genomic_DNA"/>
</dbReference>
<organism evidence="1 2">
    <name type="scientific">Symbiodinium pilosum</name>
    <name type="common">Dinoflagellate</name>
    <dbReference type="NCBI Taxonomy" id="2952"/>
    <lineage>
        <taxon>Eukaryota</taxon>
        <taxon>Sar</taxon>
        <taxon>Alveolata</taxon>
        <taxon>Dinophyceae</taxon>
        <taxon>Suessiales</taxon>
        <taxon>Symbiodiniaceae</taxon>
        <taxon>Symbiodinium</taxon>
    </lineage>
</organism>
<keyword evidence="2" id="KW-1185">Reference proteome</keyword>
<sequence length="157" mass="17242">MAALRAPPFELDAEPLVTGSIDISNDRLVQGFSWLVAAVQEQNRVLGALSTQIDSLKAAQSGAASELHQDGGRASMKEEMLLMQINAIKHEVGSLPRSSDLERQRERTMAEVQSISSSLSDRHRESAERLQKELADVTESLCNQLKRIGDDVFSRPA</sequence>
<accession>A0A812VBZ1</accession>
<protein>
    <submittedName>
        <fullName evidence="1">Uncharacterized protein</fullName>
    </submittedName>
</protein>
<evidence type="ECO:0000313" key="2">
    <source>
        <dbReference type="Proteomes" id="UP000649617"/>
    </source>
</evidence>